<dbReference type="AlphaFoldDB" id="A0A3E1F188"/>
<keyword evidence="4" id="KW-1185">Reference proteome</keyword>
<reference evidence="3 4" key="1">
    <citation type="submission" date="2018-08" db="EMBL/GenBank/DDBJ databases">
        <title>The draft genome squence of Brumimicrobium sp. N62.</title>
        <authorList>
            <person name="Du Z.-J."/>
            <person name="Luo H.-R."/>
        </authorList>
    </citation>
    <scope>NUCLEOTIDE SEQUENCE [LARGE SCALE GENOMIC DNA]</scope>
    <source>
        <strain evidence="3 4">N62</strain>
    </source>
</reference>
<name>A0A3E1F188_9FLAO</name>
<comment type="caution">
    <text evidence="3">The sequence shown here is derived from an EMBL/GenBank/DDBJ whole genome shotgun (WGS) entry which is preliminary data.</text>
</comment>
<dbReference type="InterPro" id="IPR026444">
    <property type="entry name" value="Secre_tail"/>
</dbReference>
<evidence type="ECO:0000259" key="2">
    <source>
        <dbReference type="Pfam" id="PF18962"/>
    </source>
</evidence>
<dbReference type="OrthoDB" id="9807496at2"/>
<dbReference type="NCBIfam" id="TIGR04183">
    <property type="entry name" value="Por_Secre_tail"/>
    <property type="match status" value="1"/>
</dbReference>
<dbReference type="RefSeq" id="WP_116879412.1">
    <property type="nucleotide sequence ID" value="NZ_QURB01000001.1"/>
</dbReference>
<evidence type="ECO:0000256" key="1">
    <source>
        <dbReference type="ARBA" id="ARBA00022729"/>
    </source>
</evidence>
<evidence type="ECO:0000313" key="3">
    <source>
        <dbReference type="EMBL" id="RFC55576.1"/>
    </source>
</evidence>
<dbReference type="EMBL" id="QURB01000001">
    <property type="protein sequence ID" value="RFC55576.1"/>
    <property type="molecule type" value="Genomic_DNA"/>
</dbReference>
<organism evidence="3 4">
    <name type="scientific">Brumimicrobium aurantiacum</name>
    <dbReference type="NCBI Taxonomy" id="1737063"/>
    <lineage>
        <taxon>Bacteria</taxon>
        <taxon>Pseudomonadati</taxon>
        <taxon>Bacteroidota</taxon>
        <taxon>Flavobacteriia</taxon>
        <taxon>Flavobacteriales</taxon>
        <taxon>Crocinitomicaceae</taxon>
        <taxon>Brumimicrobium</taxon>
    </lineage>
</organism>
<dbReference type="Pfam" id="PF18962">
    <property type="entry name" value="Por_Secre_tail"/>
    <property type="match status" value="1"/>
</dbReference>
<evidence type="ECO:0000313" key="4">
    <source>
        <dbReference type="Proteomes" id="UP000257127"/>
    </source>
</evidence>
<accession>A0A3E1F188</accession>
<keyword evidence="1" id="KW-0732">Signal</keyword>
<protein>
    <submittedName>
        <fullName evidence="3">T9SS C-terminal target domain-containing protein</fullName>
    </submittedName>
</protein>
<sequence>MKNFKFTTFITSIMLSLNGYGQNHSAFLDYNNVSAMIMNNGSLFYDIMAGSAGYEVPAGSNNHLIFQGAFWFGGTNENGDLKLAAHAYGEDNDYSIGPYSSTGEYMEPVYFNKYNSGLWWVERIDIINHINNHGQQGYVTPSSIMNWPGNGDTTVGVAHQLAPYVDVDSNGVYEPHLGDYPCINGDKAIYQIMNDDGNHTESGGEEIGAEIHIMAYQYVGTGDVNNTTFIETKVINRGQHSFEDFKATFFLDTDIGFATDDYIGSAPSNNMAYSYNASAYDPGGNGSSGYGANPPAVGVVLLNKNLASIGTYYRTTMGNPSITDPQIASEYWNYMNAKWKDGSDWTQGGIGYGGNNGSTQFLYDGNPNQNTSWSEMNIDGNGTVNPGDDRVLLLTSEEETFQPGEQLMYNYAIVYNNENDHLNNVDNLITTANNIQTFFDTINNYCASNTSLSIDNESELSSFSLYPNPTKDQVHVKWTEINVKSIQIISFQGKTIKSIPVNQSTGVQTIDLGTLSPGVYFVEVGTERQKIIVQ</sequence>
<dbReference type="Proteomes" id="UP000257127">
    <property type="component" value="Unassembled WGS sequence"/>
</dbReference>
<gene>
    <name evidence="3" type="ORF">DXU93_01190</name>
</gene>
<proteinExistence type="predicted"/>
<feature type="domain" description="Secretion system C-terminal sorting" evidence="2">
    <location>
        <begin position="465"/>
        <end position="532"/>
    </location>
</feature>